<evidence type="ECO:0000313" key="3">
    <source>
        <dbReference type="Proteomes" id="UP001497457"/>
    </source>
</evidence>
<evidence type="ECO:0000313" key="2">
    <source>
        <dbReference type="EMBL" id="CAL5037355.1"/>
    </source>
</evidence>
<reference evidence="2" key="1">
    <citation type="submission" date="2024-10" db="EMBL/GenBank/DDBJ databases">
        <authorList>
            <person name="Ryan C."/>
        </authorList>
    </citation>
    <scope>NUCLEOTIDE SEQUENCE [LARGE SCALE GENOMIC DNA]</scope>
</reference>
<dbReference type="InterPro" id="IPR053253">
    <property type="entry name" value="Sex_diff_modulator"/>
</dbReference>
<feature type="region of interest" description="Disordered" evidence="1">
    <location>
        <begin position="276"/>
        <end position="381"/>
    </location>
</feature>
<keyword evidence="3" id="KW-1185">Reference proteome</keyword>
<gene>
    <name evidence="2" type="ORF">URODEC1_LOCUS84443</name>
</gene>
<dbReference type="EMBL" id="OZ075143">
    <property type="protein sequence ID" value="CAL5037355.1"/>
    <property type="molecule type" value="Genomic_DNA"/>
</dbReference>
<organism evidence="2 3">
    <name type="scientific">Urochloa decumbens</name>
    <dbReference type="NCBI Taxonomy" id="240449"/>
    <lineage>
        <taxon>Eukaryota</taxon>
        <taxon>Viridiplantae</taxon>
        <taxon>Streptophyta</taxon>
        <taxon>Embryophyta</taxon>
        <taxon>Tracheophyta</taxon>
        <taxon>Spermatophyta</taxon>
        <taxon>Magnoliopsida</taxon>
        <taxon>Liliopsida</taxon>
        <taxon>Poales</taxon>
        <taxon>Poaceae</taxon>
        <taxon>PACMAD clade</taxon>
        <taxon>Panicoideae</taxon>
        <taxon>Panicodae</taxon>
        <taxon>Paniceae</taxon>
        <taxon>Melinidinae</taxon>
        <taxon>Urochloa</taxon>
    </lineage>
</organism>
<evidence type="ECO:0000256" key="1">
    <source>
        <dbReference type="SAM" id="MobiDB-lite"/>
    </source>
</evidence>
<name>A0ABC9DEF9_9POAL</name>
<dbReference type="PANTHER" id="PTHR33087:SF21">
    <property type="entry name" value="OS03G0782100 PROTEIN"/>
    <property type="match status" value="1"/>
</dbReference>
<dbReference type="PANTHER" id="PTHR33087">
    <property type="entry name" value="OS07G0539200 PROTEIN"/>
    <property type="match status" value="1"/>
</dbReference>
<dbReference type="Proteomes" id="UP001497457">
    <property type="component" value="Chromosome 33rd"/>
</dbReference>
<feature type="compositionally biased region" description="Basic and acidic residues" evidence="1">
    <location>
        <begin position="277"/>
        <end position="306"/>
    </location>
</feature>
<sequence length="676" mass="73831">MDHRWVPGALGDRPRNAQAGVARSEAIREAERQLESFAALAIQLDARVRLEADQVRQAASRQFRVPFHEVGASRVSAATFLIRFDSQLQRDAAIQCKELTIGHLKLQIMAWKRQFSSTSLTRFFYRARLCIEGVPSHAHHAEAVADLFKAPGFFDDADCDAERPEEEECLRLWYWTADPDAIPTTGSLHIEEPVTLPQEDYAESLFELGMPMGAMRADAEEALEYHVIIHVDRVLDFSVPPRGSSHRSPDSPISGHLDEVPEEMWPISHPFHWRLGVPDDERQNGGERRRGSVHDRLGGRGRDRSPPRGGAGGAENLGLRQVPPSGPHDLRGRFRGNSGSTFYHGKSSGHGGGHPGRRLMPEAGGLNGSEADLGSSDAGDSFQLSESLGQARGAVDPMLEEANWCVMPNAQQCSMEPTVAEGAQTMPERPALTDVVHQNKLAQEEALGKDKEAAQGYLKNGVDRSLEDEVQVALGEINGSSPLKMQADPPLVPMRKDTISDPATDGSSVNKEKVAIVDNPKADRLILGVADERLNKEVKDRAGQKTQSRGLARLIIPLRKSLLCQPSAKPRGTTTKKQNHATITGADQADPSALKAVLKDQPQRTVDEKATHLLLKASGIFQQGDILTDEVQQQFGEKFVTPIQTELLTDMRGALGMALDGGSGCLDVLINEAEEC</sequence>
<protein>
    <submittedName>
        <fullName evidence="2">Uncharacterized protein</fullName>
    </submittedName>
</protein>
<proteinExistence type="predicted"/>
<dbReference type="AlphaFoldDB" id="A0ABC9DEF9"/>
<accession>A0ABC9DEF9</accession>